<feature type="compositionally biased region" description="Polar residues" evidence="1">
    <location>
        <begin position="138"/>
        <end position="147"/>
    </location>
</feature>
<gene>
    <name evidence="2" type="ORF">Vbra_1026</name>
</gene>
<dbReference type="VEuPathDB" id="CryptoDB:Vbra_1026"/>
<evidence type="ECO:0000313" key="3">
    <source>
        <dbReference type="Proteomes" id="UP000041254"/>
    </source>
</evidence>
<proteinExistence type="predicted"/>
<dbReference type="AlphaFoldDB" id="A0A0G4GPR1"/>
<sequence length="748" mass="80144">MMDGSEEDDPSGQTSASGTMISKLCADARVVRDGLQRLQRDARQSCEAFQREGDVPADSVATLLSLSAASAHASAAESSISAMVDALNRAAASLPHQPAEDIGASAAAAAAVAMEAASEEPGAESSMVEEEAARTPSFRLTHTSGRPPTNDGPPARRLSRDELSGVFGFYQPWELTPVAPTIGKTLVGWAAQQYTHLTIDGSERGGVHQLWEGMPLEVAYRWGRRATNLAHLHLIYPRAASLWCRGIWVAILEGNAAARKATRERREEGQAEDGAAAAAAAGASRQDGPSAASSIKVLSFEKAVDGEPYAELNDVSADPLPPFPSPVDLSALEEVHRMPHGCAAVRTGGRVWHTPLVRVMTFESDDGDDEVEAAKEWMTSCEHLEVFDDGNSSTVDKVQLLSVPPPGTSLARLQSIGTLGKHGWDLYEGNADAMRDVLASMREALLALLERGCRRSLSELPIAVEGKITTGHKGVLRELARLSEAVLQPQALDKPQFKIEREGEMELELIEWMANESSQVQKLVREFAALAGVVLYENELTDAADTVYFPRATIFRCPPRHLSAEVIDGLARTVANSMPQCRTIEFVDTETHLDAAKNAVVFLKALKRHMATGEGQGGSSSGSEGERRLSVKIEVSAGCISDRSRPLQGWTSHDLPAIDDVHLDVKGGLPAGATEEVLNGSLMASLAGIMSRPGVRKASASLHRPSLRQGVRRLFNTQLAGLSLLGAPNTITMGHHIFTSTITVARRT</sequence>
<organism evidence="2 3">
    <name type="scientific">Vitrella brassicaformis (strain CCMP3155)</name>
    <dbReference type="NCBI Taxonomy" id="1169540"/>
    <lineage>
        <taxon>Eukaryota</taxon>
        <taxon>Sar</taxon>
        <taxon>Alveolata</taxon>
        <taxon>Colpodellida</taxon>
        <taxon>Vitrellaceae</taxon>
        <taxon>Vitrella</taxon>
    </lineage>
</organism>
<accession>A0A0G4GPR1</accession>
<reference evidence="2 3" key="1">
    <citation type="submission" date="2014-11" db="EMBL/GenBank/DDBJ databases">
        <authorList>
            <person name="Zhu J."/>
            <person name="Qi W."/>
            <person name="Song R."/>
        </authorList>
    </citation>
    <scope>NUCLEOTIDE SEQUENCE [LARGE SCALE GENOMIC DNA]</scope>
</reference>
<feature type="region of interest" description="Disordered" evidence="1">
    <location>
        <begin position="263"/>
        <end position="289"/>
    </location>
</feature>
<feature type="compositionally biased region" description="Low complexity" evidence="1">
    <location>
        <begin position="272"/>
        <end position="288"/>
    </location>
</feature>
<feature type="compositionally biased region" description="Acidic residues" evidence="1">
    <location>
        <begin position="117"/>
        <end position="130"/>
    </location>
</feature>
<name>A0A0G4GPR1_VITBC</name>
<feature type="region of interest" description="Disordered" evidence="1">
    <location>
        <begin position="115"/>
        <end position="158"/>
    </location>
</feature>
<dbReference type="InParanoid" id="A0A0G4GPR1"/>
<evidence type="ECO:0000313" key="2">
    <source>
        <dbReference type="EMBL" id="CEM32333.1"/>
    </source>
</evidence>
<dbReference type="PhylomeDB" id="A0A0G4GPR1"/>
<evidence type="ECO:0000256" key="1">
    <source>
        <dbReference type="SAM" id="MobiDB-lite"/>
    </source>
</evidence>
<dbReference type="Proteomes" id="UP000041254">
    <property type="component" value="Unassembled WGS sequence"/>
</dbReference>
<keyword evidence="3" id="KW-1185">Reference proteome</keyword>
<dbReference type="EMBL" id="CDMY01000748">
    <property type="protein sequence ID" value="CEM32333.1"/>
    <property type="molecule type" value="Genomic_DNA"/>
</dbReference>
<protein>
    <submittedName>
        <fullName evidence="2">Uncharacterized protein</fullName>
    </submittedName>
</protein>